<dbReference type="GO" id="GO:0020037">
    <property type="term" value="F:heme binding"/>
    <property type="evidence" value="ECO:0007669"/>
    <property type="project" value="TreeGrafter"/>
</dbReference>
<evidence type="ECO:0000313" key="7">
    <source>
        <dbReference type="EMBL" id="GMM48348.1"/>
    </source>
</evidence>
<evidence type="ECO:0000313" key="8">
    <source>
        <dbReference type="Proteomes" id="UP001378960"/>
    </source>
</evidence>
<dbReference type="Pfam" id="PF00173">
    <property type="entry name" value="Cyt-b5"/>
    <property type="match status" value="1"/>
</dbReference>
<keyword evidence="5" id="KW-0812">Transmembrane</keyword>
<keyword evidence="5" id="KW-0472">Membrane</keyword>
<dbReference type="GO" id="GO:0046872">
    <property type="term" value="F:metal ion binding"/>
    <property type="evidence" value="ECO:0007669"/>
    <property type="project" value="UniProtKB-KW"/>
</dbReference>
<evidence type="ECO:0000256" key="3">
    <source>
        <dbReference type="ARBA" id="ARBA00023004"/>
    </source>
</evidence>
<dbReference type="SUPFAM" id="SSF55856">
    <property type="entry name" value="Cytochrome b5-like heme/steroid binding domain"/>
    <property type="match status" value="1"/>
</dbReference>
<evidence type="ECO:0000256" key="5">
    <source>
        <dbReference type="SAM" id="Phobius"/>
    </source>
</evidence>
<dbReference type="PRINTS" id="PR00363">
    <property type="entry name" value="CYTOCHROMEB5"/>
</dbReference>
<name>A0AAV5RA90_PICKL</name>
<keyword evidence="5" id="KW-1133">Transmembrane helix</keyword>
<keyword evidence="8" id="KW-1185">Reference proteome</keyword>
<dbReference type="SMART" id="SM01117">
    <property type="entry name" value="Cyt-b5"/>
    <property type="match status" value="1"/>
</dbReference>
<dbReference type="PROSITE" id="PS50255">
    <property type="entry name" value="CYTOCHROME_B5_2"/>
    <property type="match status" value="1"/>
</dbReference>
<dbReference type="Proteomes" id="UP001378960">
    <property type="component" value="Unassembled WGS sequence"/>
</dbReference>
<dbReference type="PANTHER" id="PTHR19359">
    <property type="entry name" value="CYTOCHROME B5"/>
    <property type="match status" value="1"/>
</dbReference>
<evidence type="ECO:0000256" key="2">
    <source>
        <dbReference type="ARBA" id="ARBA00022723"/>
    </source>
</evidence>
<keyword evidence="3" id="KW-0408">Iron</keyword>
<gene>
    <name evidence="7" type="ORF">DAPK24_049460</name>
</gene>
<evidence type="ECO:0000256" key="1">
    <source>
        <dbReference type="ARBA" id="ARBA00022617"/>
    </source>
</evidence>
<reference evidence="7 8" key="1">
    <citation type="journal article" date="2023" name="Elife">
        <title>Identification of key yeast species and microbe-microbe interactions impacting larval growth of Drosophila in the wild.</title>
        <authorList>
            <person name="Mure A."/>
            <person name="Sugiura Y."/>
            <person name="Maeda R."/>
            <person name="Honda K."/>
            <person name="Sakurai N."/>
            <person name="Takahashi Y."/>
            <person name="Watada M."/>
            <person name="Katoh T."/>
            <person name="Gotoh A."/>
            <person name="Gotoh Y."/>
            <person name="Taniguchi I."/>
            <person name="Nakamura K."/>
            <person name="Hayashi T."/>
            <person name="Katayama T."/>
            <person name="Uemura T."/>
            <person name="Hattori Y."/>
        </authorList>
    </citation>
    <scope>NUCLEOTIDE SEQUENCE [LARGE SCALE GENOMIC DNA]</scope>
    <source>
        <strain evidence="7 8">PK-24</strain>
    </source>
</reference>
<keyword evidence="2" id="KW-0479">Metal-binding</keyword>
<dbReference type="InterPro" id="IPR050668">
    <property type="entry name" value="Cytochrome_b5"/>
</dbReference>
<evidence type="ECO:0000259" key="6">
    <source>
        <dbReference type="PROSITE" id="PS50255"/>
    </source>
</evidence>
<accession>A0AAV5RA90</accession>
<organism evidence="7 8">
    <name type="scientific">Pichia kluyveri</name>
    <name type="common">Yeast</name>
    <dbReference type="NCBI Taxonomy" id="36015"/>
    <lineage>
        <taxon>Eukaryota</taxon>
        <taxon>Fungi</taxon>
        <taxon>Dikarya</taxon>
        <taxon>Ascomycota</taxon>
        <taxon>Saccharomycotina</taxon>
        <taxon>Pichiomycetes</taxon>
        <taxon>Pichiales</taxon>
        <taxon>Pichiaceae</taxon>
        <taxon>Pichia</taxon>
    </lineage>
</organism>
<dbReference type="InterPro" id="IPR036400">
    <property type="entry name" value="Cyt_B5-like_heme/steroid_sf"/>
</dbReference>
<dbReference type="Gene3D" id="3.10.120.10">
    <property type="entry name" value="Cytochrome b5-like heme/steroid binding domain"/>
    <property type="match status" value="1"/>
</dbReference>
<proteinExistence type="inferred from homology"/>
<keyword evidence="1" id="KW-0349">Heme</keyword>
<evidence type="ECO:0000256" key="4">
    <source>
        <dbReference type="ARBA" id="ARBA00038168"/>
    </source>
</evidence>
<protein>
    <recommendedName>
        <fullName evidence="6">Cytochrome b5 heme-binding domain-containing protein</fullName>
    </recommendedName>
</protein>
<dbReference type="InterPro" id="IPR001199">
    <property type="entry name" value="Cyt_B5-like_heme/steroid-bd"/>
</dbReference>
<dbReference type="GO" id="GO:0016020">
    <property type="term" value="C:membrane"/>
    <property type="evidence" value="ECO:0007669"/>
    <property type="project" value="TreeGrafter"/>
</dbReference>
<feature type="transmembrane region" description="Helical" evidence="5">
    <location>
        <begin position="342"/>
        <end position="359"/>
    </location>
</feature>
<comment type="caution">
    <text evidence="7">The sequence shown here is derived from an EMBL/GenBank/DDBJ whole genome shotgun (WGS) entry which is preliminary data.</text>
</comment>
<feature type="domain" description="Cytochrome b5 heme-binding" evidence="6">
    <location>
        <begin position="204"/>
        <end position="294"/>
    </location>
</feature>
<dbReference type="AlphaFoldDB" id="A0AAV5RA90"/>
<comment type="similarity">
    <text evidence="4">Belongs to the cytochrome b5 family.</text>
</comment>
<sequence>MIEINFLNLVSDTPSNTSTMKQYTKEDQNNFKNPIGINKRHTLGYDFRLDYEFNDYDTDFAINNNNKNNNSKKHHDINNLKNKSITQYPKDLSSFCDWIISKDEFKPYLIYNWTNKDSYFAKFLLILKILKLKKIKRRINNNNINNSSSTTDLLTKTKRKNNKSKIKSSTNIRKLNRINEQNYIKKLNKNSIEFKLLSMDYSNLRRINKIELSKHIIPSLTHIKKYSLEENKNGLWMLIHGLVFDISELLDNHPGGVECLLDCVGVDATRVFDDVGHSDIAWEMMENSIVGVMDYMISTDEEDEEEDKEEDDELLILTETEINNINNTIRYKLVWNDIGLEYLFFITTSVFGLICFVYLQRKKWDEWGNWSE</sequence>
<dbReference type="EMBL" id="BTGB01000009">
    <property type="protein sequence ID" value="GMM48348.1"/>
    <property type="molecule type" value="Genomic_DNA"/>
</dbReference>